<keyword evidence="2" id="KW-1185">Reference proteome</keyword>
<proteinExistence type="predicted"/>
<protein>
    <submittedName>
        <fullName evidence="1">Uncharacterized protein</fullName>
    </submittedName>
</protein>
<gene>
    <name evidence="1" type="ORF">EVAR_67206_1</name>
</gene>
<evidence type="ECO:0000313" key="1">
    <source>
        <dbReference type="EMBL" id="GBP95256.1"/>
    </source>
</evidence>
<sequence length="91" mass="10065">MYQHKYCAYAIEIREIAPEHPRNCTISAEPALLTLIRSILHRARLSLSRAAPKSSPAAVALFLSNFGHAGWPVSPRVRFANIVPSILRGCL</sequence>
<accession>A0A4C2A3I3</accession>
<comment type="caution">
    <text evidence="1">The sequence shown here is derived from an EMBL/GenBank/DDBJ whole genome shotgun (WGS) entry which is preliminary data.</text>
</comment>
<dbReference type="EMBL" id="BGZK01002604">
    <property type="protein sequence ID" value="GBP95256.1"/>
    <property type="molecule type" value="Genomic_DNA"/>
</dbReference>
<name>A0A4C2A3I3_EUMVA</name>
<dbReference type="AlphaFoldDB" id="A0A4C2A3I3"/>
<reference evidence="1 2" key="1">
    <citation type="journal article" date="2019" name="Commun. Biol.">
        <title>The bagworm genome reveals a unique fibroin gene that provides high tensile strength.</title>
        <authorList>
            <person name="Kono N."/>
            <person name="Nakamura H."/>
            <person name="Ohtoshi R."/>
            <person name="Tomita M."/>
            <person name="Numata K."/>
            <person name="Arakawa K."/>
        </authorList>
    </citation>
    <scope>NUCLEOTIDE SEQUENCE [LARGE SCALE GENOMIC DNA]</scope>
</reference>
<dbReference type="Proteomes" id="UP000299102">
    <property type="component" value="Unassembled WGS sequence"/>
</dbReference>
<evidence type="ECO:0000313" key="2">
    <source>
        <dbReference type="Proteomes" id="UP000299102"/>
    </source>
</evidence>
<organism evidence="1 2">
    <name type="scientific">Eumeta variegata</name>
    <name type="common">Bagworm moth</name>
    <name type="synonym">Eumeta japonica</name>
    <dbReference type="NCBI Taxonomy" id="151549"/>
    <lineage>
        <taxon>Eukaryota</taxon>
        <taxon>Metazoa</taxon>
        <taxon>Ecdysozoa</taxon>
        <taxon>Arthropoda</taxon>
        <taxon>Hexapoda</taxon>
        <taxon>Insecta</taxon>
        <taxon>Pterygota</taxon>
        <taxon>Neoptera</taxon>
        <taxon>Endopterygota</taxon>
        <taxon>Lepidoptera</taxon>
        <taxon>Glossata</taxon>
        <taxon>Ditrysia</taxon>
        <taxon>Tineoidea</taxon>
        <taxon>Psychidae</taxon>
        <taxon>Oiketicinae</taxon>
        <taxon>Eumeta</taxon>
    </lineage>
</organism>